<keyword evidence="2" id="KW-1003">Cell membrane</keyword>
<evidence type="ECO:0000259" key="8">
    <source>
        <dbReference type="Pfam" id="PF02656"/>
    </source>
</evidence>
<evidence type="ECO:0000256" key="6">
    <source>
        <dbReference type="SAM" id="MobiDB-lite"/>
    </source>
</evidence>
<dbReference type="EMBL" id="BLKC01000014">
    <property type="protein sequence ID" value="GFF30321.1"/>
    <property type="molecule type" value="Genomic_DNA"/>
</dbReference>
<organism evidence="9 10">
    <name type="scientific">Aspergillus udagawae</name>
    <dbReference type="NCBI Taxonomy" id="91492"/>
    <lineage>
        <taxon>Eukaryota</taxon>
        <taxon>Fungi</taxon>
        <taxon>Dikarya</taxon>
        <taxon>Ascomycota</taxon>
        <taxon>Pezizomycotina</taxon>
        <taxon>Eurotiomycetes</taxon>
        <taxon>Eurotiomycetidae</taxon>
        <taxon>Eurotiales</taxon>
        <taxon>Aspergillaceae</taxon>
        <taxon>Aspergillus</taxon>
        <taxon>Aspergillus subgen. Fumigati</taxon>
    </lineage>
</organism>
<feature type="transmembrane region" description="Helical" evidence="7">
    <location>
        <begin position="246"/>
        <end position="267"/>
    </location>
</feature>
<dbReference type="InterPro" id="IPR003807">
    <property type="entry name" value="DUF202"/>
</dbReference>
<feature type="compositionally biased region" description="Polar residues" evidence="6">
    <location>
        <begin position="37"/>
        <end position="61"/>
    </location>
</feature>
<evidence type="ECO:0000256" key="4">
    <source>
        <dbReference type="ARBA" id="ARBA00022989"/>
    </source>
</evidence>
<name>A0A8H3NEV4_9EURO</name>
<evidence type="ECO:0000256" key="3">
    <source>
        <dbReference type="ARBA" id="ARBA00022692"/>
    </source>
</evidence>
<sequence>MDHSDLTESHARVATRTHRSSSSPSETSSSARMSPSGLPQASNGADQAVSNGHSAQQQSGSRDGLRNRDSGSGNGLAKNSAQRNGANTDPSDAQSDLDDSHVAWYTRLAERYGSVELENKGSVARDHLALGVPPRLKRTFLAWLRTSLAFASIGIAVTQLFRLNASSASSSNVSSQAFPSLLSPPFYDPATIRVTSASQRLRNIGKPLGTTFIGIALLILLIGFHRYFESQYWIIRGKFPASRGSVALVAIVAASLIVASFVVILAISPNATET</sequence>
<evidence type="ECO:0000256" key="5">
    <source>
        <dbReference type="ARBA" id="ARBA00023136"/>
    </source>
</evidence>
<keyword evidence="5 7" id="KW-0472">Membrane</keyword>
<dbReference type="AlphaFoldDB" id="A0A8H3NEV4"/>
<keyword evidence="3 7" id="KW-0812">Transmembrane</keyword>
<gene>
    <name evidence="9" type="ORF">IFM46972_02889</name>
</gene>
<feature type="compositionally biased region" description="Basic and acidic residues" evidence="6">
    <location>
        <begin position="1"/>
        <end position="11"/>
    </location>
</feature>
<feature type="region of interest" description="Disordered" evidence="6">
    <location>
        <begin position="1"/>
        <end position="98"/>
    </location>
</feature>
<accession>A0A8H3NEV4</accession>
<dbReference type="GO" id="GO:0005886">
    <property type="term" value="C:plasma membrane"/>
    <property type="evidence" value="ECO:0007669"/>
    <property type="project" value="UniProtKB-SubCell"/>
</dbReference>
<feature type="transmembrane region" description="Helical" evidence="7">
    <location>
        <begin position="140"/>
        <end position="161"/>
    </location>
</feature>
<evidence type="ECO:0000256" key="1">
    <source>
        <dbReference type="ARBA" id="ARBA00004651"/>
    </source>
</evidence>
<evidence type="ECO:0000313" key="9">
    <source>
        <dbReference type="EMBL" id="GFF30321.1"/>
    </source>
</evidence>
<reference evidence="9 10" key="1">
    <citation type="submission" date="2020-01" db="EMBL/GenBank/DDBJ databases">
        <title>Draft genome sequence of Aspergillus udagawae IFM 46972.</title>
        <authorList>
            <person name="Takahashi H."/>
            <person name="Yaguchi T."/>
        </authorList>
    </citation>
    <scope>NUCLEOTIDE SEQUENCE [LARGE SCALE GENOMIC DNA]</scope>
    <source>
        <strain evidence="9 10">IFM 46972</strain>
    </source>
</reference>
<dbReference type="PANTHER" id="PTHR34187:SF2">
    <property type="entry name" value="DUF202 DOMAIN-CONTAINING PROTEIN"/>
    <property type="match status" value="1"/>
</dbReference>
<dbReference type="PANTHER" id="PTHR34187">
    <property type="entry name" value="FGR18P"/>
    <property type="match status" value="1"/>
</dbReference>
<protein>
    <recommendedName>
        <fullName evidence="8">DUF202 domain-containing protein</fullName>
    </recommendedName>
</protein>
<dbReference type="Pfam" id="PF02656">
    <property type="entry name" value="DUF202"/>
    <property type="match status" value="1"/>
</dbReference>
<dbReference type="Proteomes" id="UP000465221">
    <property type="component" value="Unassembled WGS sequence"/>
</dbReference>
<comment type="subcellular location">
    <subcellularLocation>
        <location evidence="1">Cell membrane</location>
        <topology evidence="1">Multi-pass membrane protein</topology>
    </subcellularLocation>
</comment>
<keyword evidence="4 7" id="KW-1133">Transmembrane helix</keyword>
<feature type="transmembrane region" description="Helical" evidence="7">
    <location>
        <begin position="208"/>
        <end position="225"/>
    </location>
</feature>
<evidence type="ECO:0000313" key="10">
    <source>
        <dbReference type="Proteomes" id="UP000465221"/>
    </source>
</evidence>
<feature type="domain" description="DUF202" evidence="8">
    <location>
        <begin position="138"/>
        <end position="231"/>
    </location>
</feature>
<evidence type="ECO:0000256" key="2">
    <source>
        <dbReference type="ARBA" id="ARBA00022475"/>
    </source>
</evidence>
<proteinExistence type="predicted"/>
<dbReference type="InterPro" id="IPR052053">
    <property type="entry name" value="IM_YidH-like"/>
</dbReference>
<feature type="compositionally biased region" description="Polar residues" evidence="6">
    <location>
        <begin position="77"/>
        <end position="94"/>
    </location>
</feature>
<evidence type="ECO:0000256" key="7">
    <source>
        <dbReference type="SAM" id="Phobius"/>
    </source>
</evidence>
<comment type="caution">
    <text evidence="9">The sequence shown here is derived from an EMBL/GenBank/DDBJ whole genome shotgun (WGS) entry which is preliminary data.</text>
</comment>
<feature type="compositionally biased region" description="Low complexity" evidence="6">
    <location>
        <begin position="20"/>
        <end position="36"/>
    </location>
</feature>